<evidence type="ECO:0000256" key="1">
    <source>
        <dbReference type="SAM" id="Phobius"/>
    </source>
</evidence>
<evidence type="ECO:0000313" key="2">
    <source>
        <dbReference type="EMBL" id="SVC79714.1"/>
    </source>
</evidence>
<name>A0A382Q287_9ZZZZ</name>
<accession>A0A382Q287</accession>
<organism evidence="2">
    <name type="scientific">marine metagenome</name>
    <dbReference type="NCBI Taxonomy" id="408172"/>
    <lineage>
        <taxon>unclassified sequences</taxon>
        <taxon>metagenomes</taxon>
        <taxon>ecological metagenomes</taxon>
    </lineage>
</organism>
<sequence>MTTNSFALGVEKKLEKNFYKTENKISKETDSSTYESLGLGYLNGYIFADAKNGFRYYASIPKDITKAKLYLSKAADQGSDLSNALLGIIYRKEATEEKDIDKAIQYLSKTKDKYYDVLGEYGLALHQKFRWGSIDSLDKSYSEEMIMSLNGAALKGYIPAINALHQLYKEGSFVTKDLKVSEIFRKEALRLAEKKVNDQQLLSEAMEDSKRRLEGYSSLTRNELKKGRRISFLISLGIVAAVSYSYALQDPSFMCTVGCQPPSVIDLMNWGIL</sequence>
<keyword evidence="1" id="KW-1133">Transmembrane helix</keyword>
<evidence type="ECO:0008006" key="3">
    <source>
        <dbReference type="Google" id="ProtNLM"/>
    </source>
</evidence>
<dbReference type="EMBL" id="UINC01111469">
    <property type="protein sequence ID" value="SVC79714.1"/>
    <property type="molecule type" value="Genomic_DNA"/>
</dbReference>
<protein>
    <recommendedName>
        <fullName evidence="3">Sel1 repeat family protein</fullName>
    </recommendedName>
</protein>
<proteinExistence type="predicted"/>
<dbReference type="InterPro" id="IPR006597">
    <property type="entry name" value="Sel1-like"/>
</dbReference>
<keyword evidence="1" id="KW-0812">Transmembrane</keyword>
<reference evidence="2" key="1">
    <citation type="submission" date="2018-05" db="EMBL/GenBank/DDBJ databases">
        <authorList>
            <person name="Lanie J.A."/>
            <person name="Ng W.-L."/>
            <person name="Kazmierczak K.M."/>
            <person name="Andrzejewski T.M."/>
            <person name="Davidsen T.M."/>
            <person name="Wayne K.J."/>
            <person name="Tettelin H."/>
            <person name="Glass J.I."/>
            <person name="Rusch D."/>
            <person name="Podicherti R."/>
            <person name="Tsui H.-C.T."/>
            <person name="Winkler M.E."/>
        </authorList>
    </citation>
    <scope>NUCLEOTIDE SEQUENCE</scope>
</reference>
<feature type="transmembrane region" description="Helical" evidence="1">
    <location>
        <begin position="230"/>
        <end position="247"/>
    </location>
</feature>
<dbReference type="Gene3D" id="1.25.40.10">
    <property type="entry name" value="Tetratricopeptide repeat domain"/>
    <property type="match status" value="1"/>
</dbReference>
<dbReference type="Pfam" id="PF08238">
    <property type="entry name" value="Sel1"/>
    <property type="match status" value="3"/>
</dbReference>
<dbReference type="SUPFAM" id="SSF81901">
    <property type="entry name" value="HCP-like"/>
    <property type="match status" value="1"/>
</dbReference>
<gene>
    <name evidence="2" type="ORF">METZ01_LOCUS332568</name>
</gene>
<keyword evidence="1" id="KW-0472">Membrane</keyword>
<dbReference type="InterPro" id="IPR011990">
    <property type="entry name" value="TPR-like_helical_dom_sf"/>
</dbReference>
<dbReference type="AlphaFoldDB" id="A0A382Q287"/>